<organism evidence="4 5">
    <name type="scientific">Paraliobacillus ryukyuensis</name>
    <dbReference type="NCBI Taxonomy" id="200904"/>
    <lineage>
        <taxon>Bacteria</taxon>
        <taxon>Bacillati</taxon>
        <taxon>Bacillota</taxon>
        <taxon>Bacilli</taxon>
        <taxon>Bacillales</taxon>
        <taxon>Bacillaceae</taxon>
        <taxon>Paraliobacillus</taxon>
    </lineage>
</organism>
<feature type="domain" description="Phospholipid/glycerol acyltransferase" evidence="3">
    <location>
        <begin position="44"/>
        <end position="161"/>
    </location>
</feature>
<evidence type="ECO:0000256" key="2">
    <source>
        <dbReference type="ARBA" id="ARBA00023315"/>
    </source>
</evidence>
<proteinExistence type="predicted"/>
<dbReference type="Pfam" id="PF01553">
    <property type="entry name" value="Acyltransferase"/>
    <property type="match status" value="1"/>
</dbReference>
<dbReference type="EMBL" id="QNRI01000009">
    <property type="protein sequence ID" value="RBO95198.1"/>
    <property type="molecule type" value="Genomic_DNA"/>
</dbReference>
<reference evidence="4 5" key="1">
    <citation type="submission" date="2018-06" db="EMBL/GenBank/DDBJ databases">
        <title>Genomic Encyclopedia of Type Strains, Phase IV (KMG-IV): sequencing the most valuable type-strain genomes for metagenomic binning, comparative biology and taxonomic classification.</title>
        <authorList>
            <person name="Goeker M."/>
        </authorList>
    </citation>
    <scope>NUCLEOTIDE SEQUENCE [LARGE SCALE GENOMIC DNA]</scope>
    <source>
        <strain evidence="4 5">DSM 15140</strain>
    </source>
</reference>
<evidence type="ECO:0000259" key="3">
    <source>
        <dbReference type="SMART" id="SM00563"/>
    </source>
</evidence>
<dbReference type="SUPFAM" id="SSF69593">
    <property type="entry name" value="Glycerol-3-phosphate (1)-acyltransferase"/>
    <property type="match status" value="1"/>
</dbReference>
<sequence>MITAAKSKRFSNLFYSYLKYYLLHKHFHNVYVEGDIDEDNQFPIIYIANHSSWWDGLLLFYVTKQQSNRDHYIMMDQQGLEQYGFFRELGAYSINRYQPKAIVQALQYSEQLIQDHKAVWLFPQGEIQHQDIRPYQFQSGLGYLIQRFEQVRVKPVTFHYYFDEPQKPIASIQFGEAILMNGKAHTRKEWTVYLEKVLQQQADTHRLAVINKKQKHQYPVMRQSKSTSDRLDALKNGVKKWTPFSS</sequence>
<dbReference type="RefSeq" id="WP_113869539.1">
    <property type="nucleotide sequence ID" value="NZ_BAABQN010000006.1"/>
</dbReference>
<dbReference type="PANTHER" id="PTHR10434:SF11">
    <property type="entry name" value="1-ACYL-SN-GLYCEROL-3-PHOSPHATE ACYLTRANSFERASE"/>
    <property type="match status" value="1"/>
</dbReference>
<dbReference type="GO" id="GO:0003841">
    <property type="term" value="F:1-acylglycerol-3-phosphate O-acyltransferase activity"/>
    <property type="evidence" value="ECO:0007669"/>
    <property type="project" value="TreeGrafter"/>
</dbReference>
<dbReference type="AlphaFoldDB" id="A0A366E182"/>
<name>A0A366E182_9BACI</name>
<dbReference type="GO" id="GO:0005886">
    <property type="term" value="C:plasma membrane"/>
    <property type="evidence" value="ECO:0007669"/>
    <property type="project" value="TreeGrafter"/>
</dbReference>
<keyword evidence="1 4" id="KW-0808">Transferase</keyword>
<dbReference type="GO" id="GO:0006654">
    <property type="term" value="P:phosphatidic acid biosynthetic process"/>
    <property type="evidence" value="ECO:0007669"/>
    <property type="project" value="TreeGrafter"/>
</dbReference>
<keyword evidence="2 4" id="KW-0012">Acyltransferase</keyword>
<protein>
    <submittedName>
        <fullName evidence="4">1-acyl-sn-glycerol-3-phosphate acyltransferase</fullName>
    </submittedName>
</protein>
<gene>
    <name evidence="4" type="ORF">DES48_10935</name>
</gene>
<dbReference type="InterPro" id="IPR002123">
    <property type="entry name" value="Plipid/glycerol_acylTrfase"/>
</dbReference>
<dbReference type="STRING" id="200904.GCA_900168775_03426"/>
<dbReference type="OrthoDB" id="152799at2"/>
<keyword evidence="5" id="KW-1185">Reference proteome</keyword>
<evidence type="ECO:0000313" key="5">
    <source>
        <dbReference type="Proteomes" id="UP000252254"/>
    </source>
</evidence>
<evidence type="ECO:0000313" key="4">
    <source>
        <dbReference type="EMBL" id="RBO95198.1"/>
    </source>
</evidence>
<comment type="caution">
    <text evidence="4">The sequence shown here is derived from an EMBL/GenBank/DDBJ whole genome shotgun (WGS) entry which is preliminary data.</text>
</comment>
<dbReference type="SMART" id="SM00563">
    <property type="entry name" value="PlsC"/>
    <property type="match status" value="1"/>
</dbReference>
<dbReference type="PANTHER" id="PTHR10434">
    <property type="entry name" value="1-ACYL-SN-GLYCEROL-3-PHOSPHATE ACYLTRANSFERASE"/>
    <property type="match status" value="1"/>
</dbReference>
<dbReference type="CDD" id="cd06551">
    <property type="entry name" value="LPLAT"/>
    <property type="match status" value="1"/>
</dbReference>
<evidence type="ECO:0000256" key="1">
    <source>
        <dbReference type="ARBA" id="ARBA00022679"/>
    </source>
</evidence>
<dbReference type="Proteomes" id="UP000252254">
    <property type="component" value="Unassembled WGS sequence"/>
</dbReference>
<accession>A0A366E182</accession>